<evidence type="ECO:0000313" key="2">
    <source>
        <dbReference type="Proteomes" id="UP000199494"/>
    </source>
</evidence>
<proteinExistence type="predicted"/>
<dbReference type="InterPro" id="IPR036271">
    <property type="entry name" value="Tet_transcr_reg_TetR-rel_C_sf"/>
</dbReference>
<dbReference type="Pfam" id="PF00440">
    <property type="entry name" value="TetR_N"/>
    <property type="match status" value="1"/>
</dbReference>
<dbReference type="SUPFAM" id="SSF48498">
    <property type="entry name" value="Tetracyclin repressor-like, C-terminal domain"/>
    <property type="match status" value="1"/>
</dbReference>
<dbReference type="OrthoDB" id="1669699at2"/>
<gene>
    <name evidence="1" type="ORF">SAMN05421630_108119</name>
</gene>
<dbReference type="Gene3D" id="1.10.10.60">
    <property type="entry name" value="Homeodomain-like"/>
    <property type="match status" value="1"/>
</dbReference>
<dbReference type="PANTHER" id="PTHR30055">
    <property type="entry name" value="HTH-TYPE TRANSCRIPTIONAL REGULATOR RUTR"/>
    <property type="match status" value="1"/>
</dbReference>
<dbReference type="PANTHER" id="PTHR30055:SF175">
    <property type="entry name" value="HTH-TYPE TRANSCRIPTIONAL REPRESSOR KSTR2"/>
    <property type="match status" value="1"/>
</dbReference>
<protein>
    <submittedName>
        <fullName evidence="1">DNA-binding transcriptional regulator, AcrR family</fullName>
    </submittedName>
</protein>
<accession>A0A222VUI9</accession>
<dbReference type="InterPro" id="IPR001647">
    <property type="entry name" value="HTH_TetR"/>
</dbReference>
<dbReference type="Gene3D" id="1.10.357.10">
    <property type="entry name" value="Tetracycline Repressor, domain 2"/>
    <property type="match status" value="1"/>
</dbReference>
<dbReference type="PRINTS" id="PR00455">
    <property type="entry name" value="HTHTETR"/>
</dbReference>
<dbReference type="GO" id="GO:0003700">
    <property type="term" value="F:DNA-binding transcription factor activity"/>
    <property type="evidence" value="ECO:0007669"/>
    <property type="project" value="TreeGrafter"/>
</dbReference>
<keyword evidence="2" id="KW-1185">Reference proteome</keyword>
<dbReference type="InterPro" id="IPR041490">
    <property type="entry name" value="KstR2_TetR_C"/>
</dbReference>
<dbReference type="InterPro" id="IPR050109">
    <property type="entry name" value="HTH-type_TetR-like_transc_reg"/>
</dbReference>
<sequence>MTTAEATRRTAAIVSAAARLFDEKGYHDTGMDDIAEAVGLRKPTLYHYVRSKAEILVWIHNDLMSSVLGKLEEHVASDSDPREGLRHVIADILEIMDTSPGYLRVFFEHHRDIPEPQRTDIIRSRDRYLWLVESLITAGIRQGLFRNVPVRTATLAFFGMTNWSYQWYRPGGELGYLEVADQLLDLYLHGVESAEGDQRA</sequence>
<dbReference type="Pfam" id="PF17932">
    <property type="entry name" value="TetR_C_24"/>
    <property type="match status" value="1"/>
</dbReference>
<name>A0A222VUI9_9PSEU</name>
<dbReference type="PROSITE" id="PS50977">
    <property type="entry name" value="HTH_TETR_2"/>
    <property type="match status" value="1"/>
</dbReference>
<dbReference type="KEGG" id="pmad:BAY61_22990"/>
<dbReference type="Proteomes" id="UP000199494">
    <property type="component" value="Unassembled WGS sequence"/>
</dbReference>
<dbReference type="EMBL" id="FMZE01000008">
    <property type="protein sequence ID" value="SDD42109.1"/>
    <property type="molecule type" value="Genomic_DNA"/>
</dbReference>
<dbReference type="STRING" id="530584.SAMN05421630_108119"/>
<dbReference type="SUPFAM" id="SSF46689">
    <property type="entry name" value="Homeodomain-like"/>
    <property type="match status" value="1"/>
</dbReference>
<evidence type="ECO:0000313" key="1">
    <source>
        <dbReference type="EMBL" id="SDD42109.1"/>
    </source>
</evidence>
<organism evidence="1 2">
    <name type="scientific">Prauserella marina</name>
    <dbReference type="NCBI Taxonomy" id="530584"/>
    <lineage>
        <taxon>Bacteria</taxon>
        <taxon>Bacillati</taxon>
        <taxon>Actinomycetota</taxon>
        <taxon>Actinomycetes</taxon>
        <taxon>Pseudonocardiales</taxon>
        <taxon>Pseudonocardiaceae</taxon>
        <taxon>Prauserella</taxon>
    </lineage>
</organism>
<dbReference type="AlphaFoldDB" id="A0A222VUI9"/>
<keyword evidence="1" id="KW-0238">DNA-binding</keyword>
<dbReference type="GO" id="GO:0000976">
    <property type="term" value="F:transcription cis-regulatory region binding"/>
    <property type="evidence" value="ECO:0007669"/>
    <property type="project" value="TreeGrafter"/>
</dbReference>
<reference evidence="1 2" key="1">
    <citation type="submission" date="2016-10" db="EMBL/GenBank/DDBJ databases">
        <authorList>
            <person name="de Groot N.N."/>
        </authorList>
    </citation>
    <scope>NUCLEOTIDE SEQUENCE [LARGE SCALE GENOMIC DNA]</scope>
    <source>
        <strain evidence="1 2">CGMCC 4.5506</strain>
    </source>
</reference>
<dbReference type="RefSeq" id="WP_091807719.1">
    <property type="nucleotide sequence ID" value="NZ_CP016353.1"/>
</dbReference>
<dbReference type="InterPro" id="IPR009057">
    <property type="entry name" value="Homeodomain-like_sf"/>
</dbReference>